<dbReference type="AlphaFoldDB" id="A0AAD7II61"/>
<accession>A0AAD7II61</accession>
<dbReference type="SUPFAM" id="SSF81383">
    <property type="entry name" value="F-box domain"/>
    <property type="match status" value="1"/>
</dbReference>
<organism evidence="2 3">
    <name type="scientific">Mycena metata</name>
    <dbReference type="NCBI Taxonomy" id="1033252"/>
    <lineage>
        <taxon>Eukaryota</taxon>
        <taxon>Fungi</taxon>
        <taxon>Dikarya</taxon>
        <taxon>Basidiomycota</taxon>
        <taxon>Agaricomycotina</taxon>
        <taxon>Agaricomycetes</taxon>
        <taxon>Agaricomycetidae</taxon>
        <taxon>Agaricales</taxon>
        <taxon>Marasmiineae</taxon>
        <taxon>Mycenaceae</taxon>
        <taxon>Mycena</taxon>
    </lineage>
</organism>
<evidence type="ECO:0000313" key="3">
    <source>
        <dbReference type="Proteomes" id="UP001215598"/>
    </source>
</evidence>
<name>A0AAD7II61_9AGAR</name>
<dbReference type="CDD" id="cd09917">
    <property type="entry name" value="F-box_SF"/>
    <property type="match status" value="1"/>
</dbReference>
<evidence type="ECO:0000313" key="2">
    <source>
        <dbReference type="EMBL" id="KAJ7742869.1"/>
    </source>
</evidence>
<dbReference type="Gene3D" id="1.20.1280.50">
    <property type="match status" value="1"/>
</dbReference>
<protein>
    <recommendedName>
        <fullName evidence="1">F-box domain-containing protein</fullName>
    </recommendedName>
</protein>
<proteinExistence type="predicted"/>
<dbReference type="Pfam" id="PF12937">
    <property type="entry name" value="F-box-like"/>
    <property type="match status" value="1"/>
</dbReference>
<dbReference type="InterPro" id="IPR036047">
    <property type="entry name" value="F-box-like_dom_sf"/>
</dbReference>
<keyword evidence="3" id="KW-1185">Reference proteome</keyword>
<gene>
    <name evidence="2" type="ORF">B0H16DRAFT_1860684</name>
</gene>
<dbReference type="EMBL" id="JARKIB010000093">
    <property type="protein sequence ID" value="KAJ7742869.1"/>
    <property type="molecule type" value="Genomic_DNA"/>
</dbReference>
<dbReference type="InterPro" id="IPR001810">
    <property type="entry name" value="F-box_dom"/>
</dbReference>
<comment type="caution">
    <text evidence="2">The sequence shown here is derived from an EMBL/GenBank/DDBJ whole genome shotgun (WGS) entry which is preliminary data.</text>
</comment>
<feature type="domain" description="F-box" evidence="1">
    <location>
        <begin position="72"/>
        <end position="123"/>
    </location>
</feature>
<sequence length="293" mass="32483">MSPSRSSCRRSGSGFPFPTGAVRLCACEWRTEDEFALVIYTGGIVVGKPFLKHQATDLALRPSTNTPSLGEKMGLSDFPPELLTKIFLGLSYKSLLRVLTVCARWKAIVATDPGLSVQLFKTLSKTLDWSRFPLLAFCSPSPEKGCTPASELVRLHPALEIASYTMGAVKTVYFYCEKNSKQPRLSELAIANEFTSIPVVTMVRLVIPERIVCANGFKIKVKNPKGVRVIDVFDAMAEEASRKVHHPHYGRMSQRELLGDHIYYEGMSNICRTGLGLSTDLYLGVLNDPPFKF</sequence>
<dbReference type="Proteomes" id="UP001215598">
    <property type="component" value="Unassembled WGS sequence"/>
</dbReference>
<evidence type="ECO:0000259" key="1">
    <source>
        <dbReference type="PROSITE" id="PS50181"/>
    </source>
</evidence>
<reference evidence="2" key="1">
    <citation type="submission" date="2023-03" db="EMBL/GenBank/DDBJ databases">
        <title>Massive genome expansion in bonnet fungi (Mycena s.s.) driven by repeated elements and novel gene families across ecological guilds.</title>
        <authorList>
            <consortium name="Lawrence Berkeley National Laboratory"/>
            <person name="Harder C.B."/>
            <person name="Miyauchi S."/>
            <person name="Viragh M."/>
            <person name="Kuo A."/>
            <person name="Thoen E."/>
            <person name="Andreopoulos B."/>
            <person name="Lu D."/>
            <person name="Skrede I."/>
            <person name="Drula E."/>
            <person name="Henrissat B."/>
            <person name="Morin E."/>
            <person name="Kohler A."/>
            <person name="Barry K."/>
            <person name="LaButti K."/>
            <person name="Morin E."/>
            <person name="Salamov A."/>
            <person name="Lipzen A."/>
            <person name="Mereny Z."/>
            <person name="Hegedus B."/>
            <person name="Baldrian P."/>
            <person name="Stursova M."/>
            <person name="Weitz H."/>
            <person name="Taylor A."/>
            <person name="Grigoriev I.V."/>
            <person name="Nagy L.G."/>
            <person name="Martin F."/>
            <person name="Kauserud H."/>
        </authorList>
    </citation>
    <scope>NUCLEOTIDE SEQUENCE</scope>
    <source>
        <strain evidence="2">CBHHK182m</strain>
    </source>
</reference>
<dbReference type="PROSITE" id="PS50181">
    <property type="entry name" value="FBOX"/>
    <property type="match status" value="1"/>
</dbReference>